<sequence length="177" mass="19408">MRPRRLELREPRSATEWDRLHAIRKTHIFDVYHPPDGPWPCEYDPAHPDDRDSANRPLLLFADDEVAGTLRLDLKPDGRAVIRLVALEPGFRGGGLGAAILELAEGLALDSGARMLCVNAQPGVVGFYARRGFTPGRWEGCTTCPRGVPMAKPLMGGLPIRPEVRPVPAGPHLQRAA</sequence>
<dbReference type="RefSeq" id="WP_343898238.1">
    <property type="nucleotide sequence ID" value="NZ_BAAAFZ010000118.1"/>
</dbReference>
<dbReference type="EMBL" id="BAAAFZ010000118">
    <property type="protein sequence ID" value="GAA0607404.1"/>
    <property type="molecule type" value="Genomic_DNA"/>
</dbReference>
<reference evidence="2 3" key="1">
    <citation type="journal article" date="2019" name="Int. J. Syst. Evol. Microbiol.">
        <title>The Global Catalogue of Microorganisms (GCM) 10K type strain sequencing project: providing services to taxonomists for standard genome sequencing and annotation.</title>
        <authorList>
            <consortium name="The Broad Institute Genomics Platform"/>
            <consortium name="The Broad Institute Genome Sequencing Center for Infectious Disease"/>
            <person name="Wu L."/>
            <person name="Ma J."/>
        </authorList>
    </citation>
    <scope>NUCLEOTIDE SEQUENCE [LARGE SCALE GENOMIC DNA]</scope>
    <source>
        <strain evidence="2 3">JCM 9933</strain>
    </source>
</reference>
<organism evidence="2 3">
    <name type="scientific">Craurococcus roseus</name>
    <dbReference type="NCBI Taxonomy" id="77585"/>
    <lineage>
        <taxon>Bacteria</taxon>
        <taxon>Pseudomonadati</taxon>
        <taxon>Pseudomonadota</taxon>
        <taxon>Alphaproteobacteria</taxon>
        <taxon>Acetobacterales</taxon>
        <taxon>Acetobacteraceae</taxon>
        <taxon>Craurococcus</taxon>
    </lineage>
</organism>
<evidence type="ECO:0000313" key="3">
    <source>
        <dbReference type="Proteomes" id="UP001501588"/>
    </source>
</evidence>
<dbReference type="InterPro" id="IPR016181">
    <property type="entry name" value="Acyl_CoA_acyltransferase"/>
</dbReference>
<proteinExistence type="predicted"/>
<comment type="caution">
    <text evidence="2">The sequence shown here is derived from an EMBL/GenBank/DDBJ whole genome shotgun (WGS) entry which is preliminary data.</text>
</comment>
<dbReference type="SUPFAM" id="SSF55729">
    <property type="entry name" value="Acyl-CoA N-acyltransferases (Nat)"/>
    <property type="match status" value="1"/>
</dbReference>
<dbReference type="Proteomes" id="UP001501588">
    <property type="component" value="Unassembled WGS sequence"/>
</dbReference>
<protein>
    <recommendedName>
        <fullName evidence="1">N-acetyltransferase domain-containing protein</fullName>
    </recommendedName>
</protein>
<dbReference type="CDD" id="cd04301">
    <property type="entry name" value="NAT_SF"/>
    <property type="match status" value="1"/>
</dbReference>
<dbReference type="Gene3D" id="3.40.630.30">
    <property type="match status" value="1"/>
</dbReference>
<gene>
    <name evidence="2" type="ORF">GCM10009416_50450</name>
</gene>
<dbReference type="PROSITE" id="PS51186">
    <property type="entry name" value="GNAT"/>
    <property type="match status" value="1"/>
</dbReference>
<evidence type="ECO:0000259" key="1">
    <source>
        <dbReference type="PROSITE" id="PS51186"/>
    </source>
</evidence>
<evidence type="ECO:0000313" key="2">
    <source>
        <dbReference type="EMBL" id="GAA0607404.1"/>
    </source>
</evidence>
<dbReference type="Pfam" id="PF00583">
    <property type="entry name" value="Acetyltransf_1"/>
    <property type="match status" value="1"/>
</dbReference>
<accession>A0ABN1GAH4</accession>
<name>A0ABN1GAH4_9PROT</name>
<keyword evidence="3" id="KW-1185">Reference proteome</keyword>
<dbReference type="InterPro" id="IPR000182">
    <property type="entry name" value="GNAT_dom"/>
</dbReference>
<feature type="domain" description="N-acetyltransferase" evidence="1">
    <location>
        <begin position="6"/>
        <end position="155"/>
    </location>
</feature>